<dbReference type="EMBL" id="CP003130">
    <property type="protein sequence ID" value="AEU36532.1"/>
    <property type="molecule type" value="Genomic_DNA"/>
</dbReference>
<dbReference type="InterPro" id="IPR007312">
    <property type="entry name" value="Phosphoesterase"/>
</dbReference>
<accession>G8NVF1</accession>
<dbReference type="PANTHER" id="PTHR31956">
    <property type="entry name" value="NON-SPECIFIC PHOSPHOLIPASE C4-RELATED"/>
    <property type="match status" value="1"/>
</dbReference>
<dbReference type="Proteomes" id="UP000007113">
    <property type="component" value="Chromosome"/>
</dbReference>
<protein>
    <submittedName>
        <fullName evidence="3">Phosphoesterase</fullName>
    </submittedName>
</protein>
<reference evidence="3 4" key="1">
    <citation type="submission" date="2011-11" db="EMBL/GenBank/DDBJ databases">
        <title>Complete sequence of Granulicella mallensis MP5ACTX8.</title>
        <authorList>
            <consortium name="US DOE Joint Genome Institute"/>
            <person name="Lucas S."/>
            <person name="Copeland A."/>
            <person name="Lapidus A."/>
            <person name="Cheng J.-F."/>
            <person name="Goodwin L."/>
            <person name="Pitluck S."/>
            <person name="Peters L."/>
            <person name="Lu M."/>
            <person name="Detter J.C."/>
            <person name="Han C."/>
            <person name="Tapia R."/>
            <person name="Land M."/>
            <person name="Hauser L."/>
            <person name="Kyrpides N."/>
            <person name="Ivanova N."/>
            <person name="Mikhailova N."/>
            <person name="Pagani I."/>
            <person name="Rawat S."/>
            <person name="Mannisto M."/>
            <person name="Haggblom M."/>
            <person name="Woyke T."/>
        </authorList>
    </citation>
    <scope>NUCLEOTIDE SEQUENCE [LARGE SCALE GENOMIC DNA]</scope>
    <source>
        <strain evidence="4">ATCC BAA-1857 / DSM 23137 / MP5ACTX8</strain>
    </source>
</reference>
<dbReference type="STRING" id="682795.AciX8_2214"/>
<dbReference type="Gene3D" id="3.40.720.10">
    <property type="entry name" value="Alkaline Phosphatase, subunit A"/>
    <property type="match status" value="2"/>
</dbReference>
<dbReference type="AlphaFoldDB" id="G8NVF1"/>
<evidence type="ECO:0000256" key="2">
    <source>
        <dbReference type="SAM" id="SignalP"/>
    </source>
</evidence>
<dbReference type="HOGENOM" id="CLU_023677_1_0_0"/>
<dbReference type="OrthoDB" id="9770871at2"/>
<evidence type="ECO:0000256" key="1">
    <source>
        <dbReference type="ARBA" id="ARBA00022801"/>
    </source>
</evidence>
<evidence type="ECO:0000313" key="3">
    <source>
        <dbReference type="EMBL" id="AEU36532.1"/>
    </source>
</evidence>
<dbReference type="CDD" id="cd16013">
    <property type="entry name" value="AcpA"/>
    <property type="match status" value="1"/>
</dbReference>
<dbReference type="InterPro" id="IPR017850">
    <property type="entry name" value="Alkaline_phosphatase_core_sf"/>
</dbReference>
<keyword evidence="1" id="KW-0378">Hydrolase</keyword>
<dbReference type="KEGG" id="gma:AciX8_2214"/>
<feature type="chain" id="PRO_5003512065" evidence="2">
    <location>
        <begin position="27"/>
        <end position="504"/>
    </location>
</feature>
<keyword evidence="4" id="KW-1185">Reference proteome</keyword>
<organism evidence="3 4">
    <name type="scientific">Granulicella mallensis (strain ATCC BAA-1857 / DSM 23137 / MP5ACTX8)</name>
    <dbReference type="NCBI Taxonomy" id="682795"/>
    <lineage>
        <taxon>Bacteria</taxon>
        <taxon>Pseudomonadati</taxon>
        <taxon>Acidobacteriota</taxon>
        <taxon>Terriglobia</taxon>
        <taxon>Terriglobales</taxon>
        <taxon>Acidobacteriaceae</taxon>
        <taxon>Granulicella</taxon>
    </lineage>
</organism>
<dbReference type="PANTHER" id="PTHR31956:SF1">
    <property type="entry name" value="NON-SPECIFIC PHOSPHOLIPASE C1"/>
    <property type="match status" value="1"/>
</dbReference>
<sequence precursor="true">MPRFTALQKIASVGLLLLVPISSASAQFLQPEQPASKPAETTTPIKHLIVIYDENISFDHYFGTYPNATNPPGEPRFTALPGTPAPNGLTPTLLQANPDAVAPFRLDRSEAVTCDNDNHYTDEQKAYNGGLIDQVSELLSGTGTGCTPNLSMGYYDGNTVTAIWNYAQHFAISDNFFGSTFGTTVMGHLNLIAGQTHGATPNAVSGKVANGSVIANIDATDDDCSTGTTIEMSGKNIGDLLNAKGVTWGWFYGDWTPTSYVAGKAQCTSQYDDHYAPFQYWASTANPHHLRPTSVRTIGTTDQANHQYALTDFWNAVAANNLPAVTFLKAPANETGHPSTSSPLAEQTFLVNTINRLQQSPDWNSMAILITYDDSDGWYDHVLAPIVSTSSDPNNDALLGPSGLCGTSRSGAYLDRCGYGPRLPFVAISPYARQNYVSHTLNDQSSITRFIEDNWDLGRIGDQSFDAIAGSIQDVFDFSPLNGLLSPARKLVLNPDTGELEGQR</sequence>
<dbReference type="GO" id="GO:0042578">
    <property type="term" value="F:phosphoric ester hydrolase activity"/>
    <property type="evidence" value="ECO:0007669"/>
    <property type="project" value="UniProtKB-ARBA"/>
</dbReference>
<evidence type="ECO:0000313" key="4">
    <source>
        <dbReference type="Proteomes" id="UP000007113"/>
    </source>
</evidence>
<keyword evidence="2" id="KW-0732">Signal</keyword>
<name>G8NVF1_GRAMM</name>
<feature type="signal peptide" evidence="2">
    <location>
        <begin position="1"/>
        <end position="26"/>
    </location>
</feature>
<dbReference type="Pfam" id="PF04185">
    <property type="entry name" value="Phosphoesterase"/>
    <property type="match status" value="1"/>
</dbReference>
<proteinExistence type="predicted"/>
<dbReference type="RefSeq" id="WP_014265410.1">
    <property type="nucleotide sequence ID" value="NC_016631.1"/>
</dbReference>
<gene>
    <name evidence="3" type="ordered locus">AciX8_2214</name>
</gene>
<dbReference type="eggNOG" id="COG3511">
    <property type="taxonomic scope" value="Bacteria"/>
</dbReference>